<dbReference type="Gene3D" id="3.20.20.80">
    <property type="entry name" value="Glycosidases"/>
    <property type="match status" value="1"/>
</dbReference>
<organism evidence="3 4">
    <name type="scientific">Gracilariopsis chorda</name>
    <dbReference type="NCBI Taxonomy" id="448386"/>
    <lineage>
        <taxon>Eukaryota</taxon>
        <taxon>Rhodophyta</taxon>
        <taxon>Florideophyceae</taxon>
        <taxon>Rhodymeniophycidae</taxon>
        <taxon>Gracilariales</taxon>
        <taxon>Gracilariaceae</taxon>
        <taxon>Gracilariopsis</taxon>
    </lineage>
</organism>
<dbReference type="EMBL" id="NBIV01000026">
    <property type="protein sequence ID" value="PXF47318.1"/>
    <property type="molecule type" value="Genomic_DNA"/>
</dbReference>
<gene>
    <name evidence="3" type="ORF">BWQ96_02931</name>
</gene>
<dbReference type="Gene3D" id="2.60.40.10">
    <property type="entry name" value="Immunoglobulins"/>
    <property type="match status" value="1"/>
</dbReference>
<accession>A0A2V3IYU7</accession>
<keyword evidence="4" id="KW-1185">Reference proteome</keyword>
<dbReference type="AlphaFoldDB" id="A0A2V3IYU7"/>
<dbReference type="STRING" id="448386.A0A2V3IYU7"/>
<dbReference type="Pfam" id="PF16586">
    <property type="entry name" value="DUF5060"/>
    <property type="match status" value="1"/>
</dbReference>
<dbReference type="OrthoDB" id="1948at2759"/>
<comment type="caution">
    <text evidence="3">The sequence shown here is derived from an EMBL/GenBank/DDBJ whole genome shotgun (WGS) entry which is preliminary data.</text>
</comment>
<dbReference type="Proteomes" id="UP000247409">
    <property type="component" value="Unassembled WGS sequence"/>
</dbReference>
<feature type="signal peptide" evidence="1">
    <location>
        <begin position="1"/>
        <end position="17"/>
    </location>
</feature>
<reference evidence="3 4" key="1">
    <citation type="journal article" date="2018" name="Mol. Biol. Evol.">
        <title>Analysis of the draft genome of the red seaweed Gracilariopsis chorda provides insights into genome size evolution in Rhodophyta.</title>
        <authorList>
            <person name="Lee J."/>
            <person name="Yang E.C."/>
            <person name="Graf L."/>
            <person name="Yang J.H."/>
            <person name="Qiu H."/>
            <person name="Zel Zion U."/>
            <person name="Chan C.X."/>
            <person name="Stephens T.G."/>
            <person name="Weber A.P.M."/>
            <person name="Boo G.H."/>
            <person name="Boo S.M."/>
            <person name="Kim K.M."/>
            <person name="Shin Y."/>
            <person name="Jung M."/>
            <person name="Lee S.J."/>
            <person name="Yim H.S."/>
            <person name="Lee J.H."/>
            <person name="Bhattacharya D."/>
            <person name="Yoon H.S."/>
        </authorList>
    </citation>
    <scope>NUCLEOTIDE SEQUENCE [LARGE SCALE GENOMIC DNA]</scope>
    <source>
        <strain evidence="3 4">SKKU-2015</strain>
        <tissue evidence="3">Whole body</tissue>
    </source>
</reference>
<name>A0A2V3IYU7_9FLOR</name>
<dbReference type="InterPro" id="IPR013783">
    <property type="entry name" value="Ig-like_fold"/>
</dbReference>
<evidence type="ECO:0000313" key="3">
    <source>
        <dbReference type="EMBL" id="PXF47318.1"/>
    </source>
</evidence>
<sequence length="658" mass="73774">MRALILAFIFLAASVRAGTLIPKQPSRWELITIDFEGPETSEVSNPNPFTDYRLDVKFVHEASGVKHVVPGFYAADGNAAHTSAEKGNVWRVRFKTARTGKWMYIASFHKGNFIAAKRIEGTPVFFNGENGHFHVTAKKFDVPDLRSKGRLQYVGQRYYRYANGEYKLKLGTNTPENVLAYKGFDGESVPLTFESHLKDWRSGDPTWGKDERGKEIIGAINYLSNMGVNSLFAILMTVKGDSKGQVHPWRSKHDRSQFDVSKLEQWHIVFEHAERKGISLNFAFCETENEALFEHESGVSKQTGFALSRKVYYREMIARFSNQLGFSMILGEENGWTEKAHHGGGYPWGQGNTHEQRKKFSQYIRSIDPFYSPIGVHTFPPLKAEVYQPMLGPHSGVRMEYASLQMGRKWSTYDETKYWIDQSTSHGMPWVVTADEIGSDTPHVKGGIPIASSGKPNMSFRAVLCWGNIMAGGAGVEVFSATVDQSLSNFREFDSIWAEFSRAIALFQDHNIPFWSMESGADIVTSKQKPRDNQWMYGFAKRGDVYVVYQSGELEPLLNLSGVTGKFQVRWFNPRPGSSTKLDIGSAITVSGGSEKVDVGKPPYDIRRDWAVVVSRTFPLRDTAAKTSSVSPHDLIPGSLTFGSEYSHYGASLSRGMA</sequence>
<feature type="domain" description="DUF5060" evidence="2">
    <location>
        <begin position="26"/>
        <end position="108"/>
    </location>
</feature>
<proteinExistence type="predicted"/>
<evidence type="ECO:0000313" key="4">
    <source>
        <dbReference type="Proteomes" id="UP000247409"/>
    </source>
</evidence>
<protein>
    <recommendedName>
        <fullName evidence="2">DUF5060 domain-containing protein</fullName>
    </recommendedName>
</protein>
<dbReference type="InterPro" id="IPR032260">
    <property type="entry name" value="DUF5060"/>
</dbReference>
<evidence type="ECO:0000256" key="1">
    <source>
        <dbReference type="SAM" id="SignalP"/>
    </source>
</evidence>
<feature type="chain" id="PRO_5015907719" description="DUF5060 domain-containing protein" evidence="1">
    <location>
        <begin position="18"/>
        <end position="658"/>
    </location>
</feature>
<keyword evidence="1" id="KW-0732">Signal</keyword>
<evidence type="ECO:0000259" key="2">
    <source>
        <dbReference type="Pfam" id="PF16586"/>
    </source>
</evidence>